<proteinExistence type="predicted"/>
<sequence>MGGKPDIIRAVVLIFAVGLIITGFTSLQASEEKPATAMKSTVAADSAQMTKNPLIQ</sequence>
<organism evidence="1">
    <name type="scientific">marine sediment metagenome</name>
    <dbReference type="NCBI Taxonomy" id="412755"/>
    <lineage>
        <taxon>unclassified sequences</taxon>
        <taxon>metagenomes</taxon>
        <taxon>ecological metagenomes</taxon>
    </lineage>
</organism>
<comment type="caution">
    <text evidence="1">The sequence shown here is derived from an EMBL/GenBank/DDBJ whole genome shotgun (WGS) entry which is preliminary data.</text>
</comment>
<reference evidence="1" key="1">
    <citation type="journal article" date="2015" name="Nature">
        <title>Complex archaea that bridge the gap between prokaryotes and eukaryotes.</title>
        <authorList>
            <person name="Spang A."/>
            <person name="Saw J.H."/>
            <person name="Jorgensen S.L."/>
            <person name="Zaremba-Niedzwiedzka K."/>
            <person name="Martijn J."/>
            <person name="Lind A.E."/>
            <person name="van Eijk R."/>
            <person name="Schleper C."/>
            <person name="Guy L."/>
            <person name="Ettema T.J."/>
        </authorList>
    </citation>
    <scope>NUCLEOTIDE SEQUENCE</scope>
</reference>
<gene>
    <name evidence="1" type="ORF">LCGC14_0617140</name>
</gene>
<name>A0A0F9RAT6_9ZZZZ</name>
<accession>A0A0F9RAT6</accession>
<dbReference type="AlphaFoldDB" id="A0A0F9RAT6"/>
<dbReference type="EMBL" id="LAZR01001039">
    <property type="protein sequence ID" value="KKN52009.1"/>
    <property type="molecule type" value="Genomic_DNA"/>
</dbReference>
<evidence type="ECO:0000313" key="1">
    <source>
        <dbReference type="EMBL" id="KKN52009.1"/>
    </source>
</evidence>
<protein>
    <submittedName>
        <fullName evidence="1">Uncharacterized protein</fullName>
    </submittedName>
</protein>